<evidence type="ECO:0008006" key="6">
    <source>
        <dbReference type="Google" id="ProtNLM"/>
    </source>
</evidence>
<feature type="compositionally biased region" description="Basic and acidic residues" evidence="2">
    <location>
        <begin position="151"/>
        <end position="162"/>
    </location>
</feature>
<name>A0ABS6DVH2_9FIRM</name>
<dbReference type="EMBL" id="JAHLOQ010000008">
    <property type="protein sequence ID" value="MBU5335712.1"/>
    <property type="molecule type" value="Genomic_DNA"/>
</dbReference>
<evidence type="ECO:0000256" key="2">
    <source>
        <dbReference type="SAM" id="MobiDB-lite"/>
    </source>
</evidence>
<comment type="caution">
    <text evidence="4">The sequence shown here is derived from an EMBL/GenBank/DDBJ whole genome shotgun (WGS) entry which is preliminary data.</text>
</comment>
<evidence type="ECO:0000313" key="5">
    <source>
        <dbReference type="Proteomes" id="UP001196301"/>
    </source>
</evidence>
<protein>
    <recommendedName>
        <fullName evidence="6">Tetratricopeptide repeat protein</fullName>
    </recommendedName>
</protein>
<reference evidence="4 5" key="1">
    <citation type="submission" date="2021-06" db="EMBL/GenBank/DDBJ databases">
        <authorList>
            <person name="Sun Q."/>
            <person name="Li D."/>
        </authorList>
    </citation>
    <scope>NUCLEOTIDE SEQUENCE [LARGE SCALE GENOMIC DNA]</scope>
    <source>
        <strain evidence="4 5">N19</strain>
    </source>
</reference>
<proteinExistence type="predicted"/>
<organism evidence="4 5">
    <name type="scientific">Intestinibacter bartlettii</name>
    <dbReference type="NCBI Taxonomy" id="261299"/>
    <lineage>
        <taxon>Bacteria</taxon>
        <taxon>Bacillati</taxon>
        <taxon>Bacillota</taxon>
        <taxon>Clostridia</taxon>
        <taxon>Peptostreptococcales</taxon>
        <taxon>Peptostreptococcaceae</taxon>
        <taxon>Intestinibacter</taxon>
    </lineage>
</organism>
<gene>
    <name evidence="4" type="ORF">KQI20_04590</name>
</gene>
<feature type="signal peptide" evidence="3">
    <location>
        <begin position="1"/>
        <end position="21"/>
    </location>
</feature>
<feature type="compositionally biased region" description="Acidic residues" evidence="2">
    <location>
        <begin position="163"/>
        <end position="176"/>
    </location>
</feature>
<dbReference type="PROSITE" id="PS51257">
    <property type="entry name" value="PROKAR_LIPOPROTEIN"/>
    <property type="match status" value="1"/>
</dbReference>
<accession>A0ABS6DVH2</accession>
<evidence type="ECO:0000313" key="4">
    <source>
        <dbReference type="EMBL" id="MBU5335712.1"/>
    </source>
</evidence>
<feature type="region of interest" description="Disordered" evidence="2">
    <location>
        <begin position="146"/>
        <end position="177"/>
    </location>
</feature>
<evidence type="ECO:0000256" key="1">
    <source>
        <dbReference type="SAM" id="Coils"/>
    </source>
</evidence>
<feature type="chain" id="PRO_5046425932" description="Tetratricopeptide repeat protein" evidence="3">
    <location>
        <begin position="22"/>
        <end position="190"/>
    </location>
</feature>
<evidence type="ECO:0000256" key="3">
    <source>
        <dbReference type="SAM" id="SignalP"/>
    </source>
</evidence>
<dbReference type="RefSeq" id="WP_216568851.1">
    <property type="nucleotide sequence ID" value="NZ_JAHLOQ010000008.1"/>
</dbReference>
<keyword evidence="3" id="KW-0732">Signal</keyword>
<feature type="coiled-coil region" evidence="1">
    <location>
        <begin position="98"/>
        <end position="144"/>
    </location>
</feature>
<dbReference type="Proteomes" id="UP001196301">
    <property type="component" value="Unassembled WGS sequence"/>
</dbReference>
<keyword evidence="1" id="KW-0175">Coiled coil</keyword>
<keyword evidence="5" id="KW-1185">Reference proteome</keyword>
<sequence>MKKKYLIILIVLMIFSVGCKSEETASFNNGQDALENHEYDKAQKYLSNVLEQDSKNETARSMYMQAIKMSKAEYYKDKGFYSKAIDCLDSIVNINNGSQKIKVESETLKKELEKLQSESEESANIRKENAKEVAKKAVEKSEQEFYIWQKNQEKDNEPKSDKDEEEKQEDSSDENIIDSIKNKLGEIFKF</sequence>